<sequence length="68" mass="7491">MNQITLKEYVKEHGQVRAGAVLGVTQIAISKALRAGREIFVVISEEGTVSAFENKAFPSKRRSDETRA</sequence>
<dbReference type="GO" id="GO:0003677">
    <property type="term" value="F:DNA binding"/>
    <property type="evidence" value="ECO:0007669"/>
    <property type="project" value="InterPro"/>
</dbReference>
<dbReference type="SUPFAM" id="SSF47413">
    <property type="entry name" value="lambda repressor-like DNA-binding domains"/>
    <property type="match status" value="1"/>
</dbReference>
<dbReference type="EMBL" id="AAKOIS010000002">
    <property type="protein sequence ID" value="ECT9336857.1"/>
    <property type="molecule type" value="Genomic_DNA"/>
</dbReference>
<dbReference type="InterPro" id="IPR038202">
    <property type="entry name" value="Cro_sf"/>
</dbReference>
<proteinExistence type="predicted"/>
<dbReference type="EMBL" id="AAKKOC010000002">
    <property type="protein sequence ID" value="ECS7436816.1"/>
    <property type="molecule type" value="Genomic_DNA"/>
</dbReference>
<comment type="caution">
    <text evidence="1">The sequence shown here is derived from an EMBL/GenBank/DDBJ whole genome shotgun (WGS) entry which is preliminary data.</text>
</comment>
<evidence type="ECO:0000313" key="2">
    <source>
        <dbReference type="EMBL" id="ECT9336857.1"/>
    </source>
</evidence>
<dbReference type="GO" id="GO:0006355">
    <property type="term" value="P:regulation of DNA-templated transcription"/>
    <property type="evidence" value="ECO:0007669"/>
    <property type="project" value="InterPro"/>
</dbReference>
<dbReference type="AlphaFoldDB" id="A0A5Z7W7S7"/>
<evidence type="ECO:0008006" key="3">
    <source>
        <dbReference type="Google" id="ProtNLM"/>
    </source>
</evidence>
<organism evidence="1">
    <name type="scientific">Salmonella enterica subsp. enterica serovar Cotham</name>
    <dbReference type="NCBI Taxonomy" id="2572724"/>
    <lineage>
        <taxon>Bacteria</taxon>
        <taxon>Pseudomonadati</taxon>
        <taxon>Pseudomonadota</taxon>
        <taxon>Gammaproteobacteria</taxon>
        <taxon>Enterobacterales</taxon>
        <taxon>Enterobacteriaceae</taxon>
        <taxon>Salmonella</taxon>
    </lineage>
</organism>
<accession>A0A5Z7W7S7</accession>
<dbReference type="Gene3D" id="3.30.240.10">
    <property type="entry name" value="CRO Repressor"/>
    <property type="match status" value="1"/>
</dbReference>
<protein>
    <recommendedName>
        <fullName evidence="3">Cro/Cl family transcriptional regulator</fullName>
    </recommendedName>
</protein>
<dbReference type="InterPro" id="IPR010982">
    <property type="entry name" value="Lambda_DNA-bd_dom_sf"/>
</dbReference>
<reference evidence="1" key="1">
    <citation type="submission" date="2018-07" db="EMBL/GenBank/DDBJ databases">
        <authorList>
            <consortium name="PulseNet: The National Subtyping Network for Foodborne Disease Surveillance"/>
            <person name="Tarr C.L."/>
            <person name="Trees E."/>
            <person name="Katz L.S."/>
            <person name="Carleton-Romer H.A."/>
            <person name="Stroika S."/>
            <person name="Kucerova Z."/>
            <person name="Roache K.F."/>
            <person name="Sabol A.L."/>
            <person name="Besser J."/>
            <person name="Gerner-Smidt P."/>
        </authorList>
    </citation>
    <scope>NUCLEOTIDE SEQUENCE</scope>
    <source>
        <strain evidence="2">2015AM-0391</strain>
        <strain evidence="1">2015AM-1184</strain>
    </source>
</reference>
<dbReference type="InterPro" id="IPR000655">
    <property type="entry name" value="Cro-like"/>
</dbReference>
<evidence type="ECO:0000313" key="1">
    <source>
        <dbReference type="EMBL" id="ECS7436816.1"/>
    </source>
</evidence>
<gene>
    <name evidence="2" type="ORF">CG757_09585</name>
    <name evidence="1" type="ORF">CHU57_08030</name>
</gene>
<dbReference type="PIRSF" id="PIRSF003217">
    <property type="entry name" value="Cro_protein"/>
    <property type="match status" value="1"/>
</dbReference>
<dbReference type="Pfam" id="PF09048">
    <property type="entry name" value="Cro"/>
    <property type="match status" value="1"/>
</dbReference>
<name>A0A5Z7W7S7_SALET</name>